<evidence type="ECO:0000313" key="2">
    <source>
        <dbReference type="EMBL" id="CCG44759.1"/>
    </source>
</evidence>
<dbReference type="EMBL" id="HE717023">
    <property type="protein sequence ID" value="CCG44759.1"/>
    <property type="molecule type" value="Genomic_DNA"/>
</dbReference>
<dbReference type="InterPro" id="IPR051680">
    <property type="entry name" value="ATP-dep_Glu-Cys_Ligase-2"/>
</dbReference>
<protein>
    <recommendedName>
        <fullName evidence="1">DUF403 domain-containing protein</fullName>
    </recommendedName>
</protein>
<reference evidence="2 3" key="1">
    <citation type="journal article" date="2013" name="Environ. Microbiol.">
        <title>Chloride and organic osmolytes: a hybrid strategy to cope with elevated salinities by the moderately halophilic, chloride-dependent bacterium Halobacillus halophilus.</title>
        <authorList>
            <person name="Saum S.H."/>
            <person name="Pfeiffer F."/>
            <person name="Palm P."/>
            <person name="Rampp M."/>
            <person name="Schuster S.C."/>
            <person name="Muller V."/>
            <person name="Oesterhelt D."/>
        </authorList>
    </citation>
    <scope>NUCLEOTIDE SEQUENCE [LARGE SCALE GENOMIC DNA]</scope>
    <source>
        <strain evidence="3">ATCC 35676 / DSM 2266 / JCM 20832 / KCTC 3685 / LMG 17431 / NBRC 102448 / NCIMB 2269</strain>
    </source>
</reference>
<evidence type="ECO:0000313" key="3">
    <source>
        <dbReference type="Proteomes" id="UP000007397"/>
    </source>
</evidence>
<sequence length="326" mass="38018">MLSRMADSCYWLARYMERSETNARALSSQLIHMLEESDQHTLDHNWEVLLDICTSKNDDVEHDPGLKSEQVLNYLIRSRENDNSLILLLELAREKARESRTLIPASIWEMINRLYLEKKEQLDGSLHSNTIQSHLGDLLDMSSNFQGIIESSMLRGESYNFIKIGKWIERAETTARILKVICEKTLAEKNYKDIEEFDYWLHALQLANGYDSFIMEHPLTLNPEEVFTFLIEEERFPRSITYCVEHTLRAVEQLNPGRRPQYAEELVQLLENTQRGIERTDIDEMSVEGLLRFVNGFLDHCDRINEVFSATYNLGGYKSRSVGRSQ</sequence>
<dbReference type="STRING" id="866895.HBHAL_2414"/>
<feature type="domain" description="DUF403" evidence="1">
    <location>
        <begin position="1"/>
        <end position="312"/>
    </location>
</feature>
<name>I0JKT9_HALH3</name>
<gene>
    <name evidence="2" type="ordered locus">HBHAL_2414</name>
</gene>
<dbReference type="PATRIC" id="fig|866895.3.peg.1422"/>
<dbReference type="PANTHER" id="PTHR34595:SF7">
    <property type="entry name" value="SLL1039 PROTEIN"/>
    <property type="match status" value="1"/>
</dbReference>
<dbReference type="AlphaFoldDB" id="I0JKT9"/>
<proteinExistence type="predicted"/>
<dbReference type="eggNOG" id="COG2307">
    <property type="taxonomic scope" value="Bacteria"/>
</dbReference>
<dbReference type="KEGG" id="hhd:HBHAL_2414"/>
<accession>I0JKT9</accession>
<dbReference type="RefSeq" id="WP_014642660.1">
    <property type="nucleotide sequence ID" value="NC_017668.1"/>
</dbReference>
<organism evidence="2 3">
    <name type="scientific">Halobacillus halophilus (strain ATCC 35676 / DSM 2266 / JCM 20832 / KCTC 3685 / LMG 17431 / NBRC 102448 / NCIMB 2269)</name>
    <name type="common">Sporosarcina halophila</name>
    <dbReference type="NCBI Taxonomy" id="866895"/>
    <lineage>
        <taxon>Bacteria</taxon>
        <taxon>Bacillati</taxon>
        <taxon>Bacillota</taxon>
        <taxon>Bacilli</taxon>
        <taxon>Bacillales</taxon>
        <taxon>Bacillaceae</taxon>
        <taxon>Halobacillus</taxon>
    </lineage>
</organism>
<dbReference type="InterPro" id="IPR007296">
    <property type="entry name" value="DUF403"/>
</dbReference>
<dbReference type="Proteomes" id="UP000007397">
    <property type="component" value="Chromosome"/>
</dbReference>
<evidence type="ECO:0000259" key="1">
    <source>
        <dbReference type="Pfam" id="PF04168"/>
    </source>
</evidence>
<dbReference type="PANTHER" id="PTHR34595">
    <property type="entry name" value="BLR5612 PROTEIN"/>
    <property type="match status" value="1"/>
</dbReference>
<dbReference type="HOGENOM" id="CLU_071567_1_0_9"/>
<dbReference type="Pfam" id="PF04168">
    <property type="entry name" value="Alpha-E"/>
    <property type="match status" value="1"/>
</dbReference>
<keyword evidence="3" id="KW-1185">Reference proteome</keyword>